<evidence type="ECO:0000313" key="7">
    <source>
        <dbReference type="Proteomes" id="UP001595377"/>
    </source>
</evidence>
<dbReference type="RefSeq" id="WP_257316983.1">
    <property type="nucleotide sequence ID" value="NZ_JANFDG010000024.1"/>
</dbReference>
<dbReference type="InterPro" id="IPR006059">
    <property type="entry name" value="SBP"/>
</dbReference>
<feature type="chain" id="PRO_5047341775" evidence="5">
    <location>
        <begin position="23"/>
        <end position="347"/>
    </location>
</feature>
<keyword evidence="3 5" id="KW-0732">Signal</keyword>
<dbReference type="Proteomes" id="UP001595377">
    <property type="component" value="Unassembled WGS sequence"/>
</dbReference>
<protein>
    <submittedName>
        <fullName evidence="6">Spermidine/putrescine ABC transporter substrate-binding protein</fullName>
    </submittedName>
</protein>
<dbReference type="Pfam" id="PF13416">
    <property type="entry name" value="SBP_bac_8"/>
    <property type="match status" value="1"/>
</dbReference>
<evidence type="ECO:0000256" key="1">
    <source>
        <dbReference type="ARBA" id="ARBA00004418"/>
    </source>
</evidence>
<evidence type="ECO:0000256" key="3">
    <source>
        <dbReference type="ARBA" id="ARBA00022729"/>
    </source>
</evidence>
<feature type="signal peptide" evidence="5">
    <location>
        <begin position="1"/>
        <end position="22"/>
    </location>
</feature>
<keyword evidence="2" id="KW-0813">Transport</keyword>
<dbReference type="PRINTS" id="PR00909">
    <property type="entry name" value="SPERMDNBNDNG"/>
</dbReference>
<dbReference type="PANTHER" id="PTHR30222:SF12">
    <property type="entry name" value="NORSPERMIDINE SENSOR"/>
    <property type="match status" value="1"/>
</dbReference>
<dbReference type="CDD" id="cd13590">
    <property type="entry name" value="PBP2_PotD_PotF_like"/>
    <property type="match status" value="1"/>
</dbReference>
<gene>
    <name evidence="6" type="ORF">ACFOHH_10325</name>
</gene>
<comment type="subcellular location">
    <subcellularLocation>
        <location evidence="1">Periplasm</location>
    </subcellularLocation>
</comment>
<keyword evidence="7" id="KW-1185">Reference proteome</keyword>
<evidence type="ECO:0000256" key="2">
    <source>
        <dbReference type="ARBA" id="ARBA00022448"/>
    </source>
</evidence>
<evidence type="ECO:0000256" key="4">
    <source>
        <dbReference type="ARBA" id="ARBA00022764"/>
    </source>
</evidence>
<comment type="caution">
    <text evidence="6">The sequence shown here is derived from an EMBL/GenBank/DDBJ whole genome shotgun (WGS) entry which is preliminary data.</text>
</comment>
<dbReference type="EMBL" id="JBHRSP010000016">
    <property type="protein sequence ID" value="MFC3073500.1"/>
    <property type="molecule type" value="Genomic_DNA"/>
</dbReference>
<sequence length="347" mass="38385">MKSMFLLGMLVAAVAAPTSLRAETLNLLIWEKYISDNVLKRWTEETGITVRQIFFDNGDDRDRLLADPNSDIDLAILNENITGLYSRQGMLVEVSERTVPSARHSVARWRERCFGYGIPYFWGTLGIVYRADKVETAPVSWADLLAPPKSLAGHVAMVSTYDDLLTPPLIMAGKSASTENEEELKAAFEMLKAQAPSVGTYTYIVTSSQDAAIGDDLHMALAYSGDQFTLSDVTSHPWKYVLPKEGSVLWVDCLGANANSPRRDLAVKFLDFINQPDVAAQNALDLSMPTANASAIPLLPAEMRDDREIFPAEETVAASQFYKEYPASVIQLRKRIVSAVMSIHDTQ</sequence>
<dbReference type="SUPFAM" id="SSF53850">
    <property type="entry name" value="Periplasmic binding protein-like II"/>
    <property type="match status" value="1"/>
</dbReference>
<dbReference type="InterPro" id="IPR001188">
    <property type="entry name" value="Sperm_putr-bd"/>
</dbReference>
<keyword evidence="4" id="KW-0574">Periplasm</keyword>
<proteinExistence type="predicted"/>
<organism evidence="6 7">
    <name type="scientific">Shinella pollutisoli</name>
    <dbReference type="NCBI Taxonomy" id="2250594"/>
    <lineage>
        <taxon>Bacteria</taxon>
        <taxon>Pseudomonadati</taxon>
        <taxon>Pseudomonadota</taxon>
        <taxon>Alphaproteobacteria</taxon>
        <taxon>Hyphomicrobiales</taxon>
        <taxon>Rhizobiaceae</taxon>
        <taxon>Shinella</taxon>
    </lineage>
</organism>
<dbReference type="PANTHER" id="PTHR30222">
    <property type="entry name" value="SPERMIDINE/PUTRESCINE-BINDING PERIPLASMIC PROTEIN"/>
    <property type="match status" value="1"/>
</dbReference>
<evidence type="ECO:0000313" key="6">
    <source>
        <dbReference type="EMBL" id="MFC3073500.1"/>
    </source>
</evidence>
<evidence type="ECO:0000256" key="5">
    <source>
        <dbReference type="SAM" id="SignalP"/>
    </source>
</evidence>
<reference evidence="7" key="1">
    <citation type="journal article" date="2019" name="Int. J. Syst. Evol. Microbiol.">
        <title>The Global Catalogue of Microorganisms (GCM) 10K type strain sequencing project: providing services to taxonomists for standard genome sequencing and annotation.</title>
        <authorList>
            <consortium name="The Broad Institute Genomics Platform"/>
            <consortium name="The Broad Institute Genome Sequencing Center for Infectious Disease"/>
            <person name="Wu L."/>
            <person name="Ma J."/>
        </authorList>
    </citation>
    <scope>NUCLEOTIDE SEQUENCE [LARGE SCALE GENOMIC DNA]</scope>
    <source>
        <strain evidence="7">KCTC 52677</strain>
    </source>
</reference>
<dbReference type="Gene3D" id="3.40.190.10">
    <property type="entry name" value="Periplasmic binding protein-like II"/>
    <property type="match status" value="2"/>
</dbReference>
<name>A0ABV7DF62_9HYPH</name>
<accession>A0ABV7DF62</accession>